<evidence type="ECO:0008006" key="4">
    <source>
        <dbReference type="Google" id="ProtNLM"/>
    </source>
</evidence>
<protein>
    <recommendedName>
        <fullName evidence="4">Elicitin-like protein</fullName>
    </recommendedName>
</protein>
<keyword evidence="1" id="KW-0732">Signal</keyword>
<dbReference type="Proteomes" id="UP001209570">
    <property type="component" value="Unassembled WGS sequence"/>
</dbReference>
<feature type="signal peptide" evidence="1">
    <location>
        <begin position="1"/>
        <end position="22"/>
    </location>
</feature>
<evidence type="ECO:0000313" key="3">
    <source>
        <dbReference type="Proteomes" id="UP001209570"/>
    </source>
</evidence>
<sequence length="230" mass="23791">MHMLSVPLVACALGGHAGLSHAALCSDADVAEQQRLLSTNSALFDACLGDLALPKAAADARTSFIAESFVKSADSICASERCVKALISAMETLPDCCSPAAASSARNLPRLADDILHQCDLRDARKLASELEAEIAKLPDLKVQIRSVKQAGSSSSSSHSGSRAGVGDVADVDVIIDVKKREMMKSGKLGLAQNDTDGAGGRANGAPLARASPLLLALPVVASMWMTLLL</sequence>
<comment type="caution">
    <text evidence="2">The sequence shown here is derived from an EMBL/GenBank/DDBJ whole genome shotgun (WGS) entry which is preliminary data.</text>
</comment>
<keyword evidence="3" id="KW-1185">Reference proteome</keyword>
<dbReference type="EMBL" id="JAKCXM010000132">
    <property type="protein sequence ID" value="KAJ0401304.1"/>
    <property type="molecule type" value="Genomic_DNA"/>
</dbReference>
<evidence type="ECO:0000256" key="1">
    <source>
        <dbReference type="SAM" id="SignalP"/>
    </source>
</evidence>
<accession>A0AAD5Q930</accession>
<evidence type="ECO:0000313" key="2">
    <source>
        <dbReference type="EMBL" id="KAJ0401304.1"/>
    </source>
</evidence>
<reference evidence="2" key="1">
    <citation type="submission" date="2021-12" db="EMBL/GenBank/DDBJ databases">
        <title>Prjna785345.</title>
        <authorList>
            <person name="Rujirawat T."/>
            <person name="Krajaejun T."/>
        </authorList>
    </citation>
    <scope>NUCLEOTIDE SEQUENCE</scope>
    <source>
        <strain evidence="2">Pi057C3</strain>
    </source>
</reference>
<feature type="chain" id="PRO_5042163825" description="Elicitin-like protein" evidence="1">
    <location>
        <begin position="23"/>
        <end position="230"/>
    </location>
</feature>
<gene>
    <name evidence="2" type="ORF">P43SY_001835</name>
</gene>
<proteinExistence type="predicted"/>
<name>A0AAD5Q930_PYTIN</name>
<organism evidence="2 3">
    <name type="scientific">Pythium insidiosum</name>
    <name type="common">Pythiosis disease agent</name>
    <dbReference type="NCBI Taxonomy" id="114742"/>
    <lineage>
        <taxon>Eukaryota</taxon>
        <taxon>Sar</taxon>
        <taxon>Stramenopiles</taxon>
        <taxon>Oomycota</taxon>
        <taxon>Peronosporomycetes</taxon>
        <taxon>Pythiales</taxon>
        <taxon>Pythiaceae</taxon>
        <taxon>Pythium</taxon>
    </lineage>
</organism>
<dbReference type="AlphaFoldDB" id="A0AAD5Q930"/>